<proteinExistence type="predicted"/>
<organism evidence="2 3">
    <name type="scientific">Candidatus Vogelbacteria bacterium RIFOXYD1_FULL_51_18</name>
    <dbReference type="NCBI Taxonomy" id="1802440"/>
    <lineage>
        <taxon>Bacteria</taxon>
        <taxon>Candidatus Vogeliibacteriota</taxon>
    </lineage>
</organism>
<evidence type="ECO:0000256" key="1">
    <source>
        <dbReference type="SAM" id="MobiDB-lite"/>
    </source>
</evidence>
<reference evidence="2 3" key="1">
    <citation type="journal article" date="2016" name="Nat. Commun.">
        <title>Thousands of microbial genomes shed light on interconnected biogeochemical processes in an aquifer system.</title>
        <authorList>
            <person name="Anantharaman K."/>
            <person name="Brown C.T."/>
            <person name="Hug L.A."/>
            <person name="Sharon I."/>
            <person name="Castelle C.J."/>
            <person name="Probst A.J."/>
            <person name="Thomas B.C."/>
            <person name="Singh A."/>
            <person name="Wilkins M.J."/>
            <person name="Karaoz U."/>
            <person name="Brodie E.L."/>
            <person name="Williams K.H."/>
            <person name="Hubbard S.S."/>
            <person name="Banfield J.F."/>
        </authorList>
    </citation>
    <scope>NUCLEOTIDE SEQUENCE [LARGE SCALE GENOMIC DNA]</scope>
</reference>
<dbReference type="EMBL" id="MHTL01000005">
    <property type="protein sequence ID" value="OHA60962.1"/>
    <property type="molecule type" value="Genomic_DNA"/>
</dbReference>
<gene>
    <name evidence="2" type="ORF">A2569_03180</name>
</gene>
<accession>A0A1G2QLT6</accession>
<name>A0A1G2QLT6_9BACT</name>
<sequence>MKRDIGNTIPIVIGIVALLLLASVFLAKRAVAPELQMATTTAATTSAVGADAEDSPLEKLIDKIIGEPEASSTSTPTSPKNSGKVVVDPALCKGRCAPNEECRKELGCAPCAPNTPPEYGNLCTCEPVYNCVLK</sequence>
<comment type="caution">
    <text evidence="2">The sequence shown here is derived from an EMBL/GenBank/DDBJ whole genome shotgun (WGS) entry which is preliminary data.</text>
</comment>
<feature type="region of interest" description="Disordered" evidence="1">
    <location>
        <begin position="64"/>
        <end position="84"/>
    </location>
</feature>
<dbReference type="AlphaFoldDB" id="A0A1G2QLT6"/>
<protein>
    <submittedName>
        <fullName evidence="2">Uncharacterized protein</fullName>
    </submittedName>
</protein>
<dbReference type="Proteomes" id="UP000177090">
    <property type="component" value="Unassembled WGS sequence"/>
</dbReference>
<evidence type="ECO:0000313" key="2">
    <source>
        <dbReference type="EMBL" id="OHA60962.1"/>
    </source>
</evidence>
<evidence type="ECO:0000313" key="3">
    <source>
        <dbReference type="Proteomes" id="UP000177090"/>
    </source>
</evidence>